<keyword evidence="1" id="KW-0175">Coiled coil</keyword>
<sequence length="504" mass="57462">MTTVTPVSSNDAQRLQQEIMSEASRAFQILLENLKEEWKRSTYKEETEQEQTKENIKDKVKITIGGQEKDANQLTWEDYGKLQALTQKDVGDNSADLANIKVVQTTQERTLLETNDKGTVLTNTLKTPSPPNITATQAVSKALNKLDDSPVKDYLVQVNQQLSQQLQQQQRLLQESQRQLQQLSQQLNYSQSLNQESQKINQQQVKLLQNYQQLQQLRDKKDPQGWQKLGTQLKNKVGQLWSSLNQWWQQQNQQLKQQNEDKHLAVNLRYFAKQMMGTIEHQSQLSGDKYDLEKNGNVYQLKSKQGGLLMKFQDKGVLGIRVLESNLNPQQKQDVKHLGRFRHDSLFLQNNSQFFEAKTPPSPSDFTIIQPPSPPSPSDFTISQPPSPPISPINQPADLERTKDFEQTFQGLEYIVNQKGSDLNEINRNGFDIKTTNQGQNIMISRSDNGQLVASQSNNSQIQISPISTVNDAQQLKQIVKQAVTKVNQLLQQKKTGIKTSKGR</sequence>
<protein>
    <submittedName>
        <fullName evidence="3">Uncharacterized protein</fullName>
    </submittedName>
</protein>
<accession>T2JMA4</accession>
<dbReference type="AlphaFoldDB" id="T2JMA4"/>
<reference evidence="3 4" key="1">
    <citation type="submission" date="2013-01" db="EMBL/GenBank/DDBJ databases">
        <authorList>
            <person name="Bench S."/>
        </authorList>
    </citation>
    <scope>NUCLEOTIDE SEQUENCE [LARGE SCALE GENOMIC DNA]</scope>
    <source>
        <strain evidence="3 4">WH 0402</strain>
    </source>
</reference>
<proteinExistence type="predicted"/>
<evidence type="ECO:0000313" key="4">
    <source>
        <dbReference type="Proteomes" id="UP000018130"/>
    </source>
</evidence>
<name>T2JMA4_CROWT</name>
<feature type="coiled-coil region" evidence="1">
    <location>
        <begin position="155"/>
        <end position="193"/>
    </location>
</feature>
<evidence type="ECO:0000256" key="1">
    <source>
        <dbReference type="SAM" id="Coils"/>
    </source>
</evidence>
<reference evidence="3 4" key="2">
    <citation type="submission" date="2013-09" db="EMBL/GenBank/DDBJ databases">
        <title>Whole genome comparison of six Crocosphaera watsonii strains with differing phenotypes.</title>
        <authorList>
            <person name="Bench S.R."/>
            <person name="Heller P."/>
            <person name="Frank I."/>
            <person name="Arciniega M."/>
            <person name="Shilova I.N."/>
            <person name="Zehr J.P."/>
        </authorList>
    </citation>
    <scope>NUCLEOTIDE SEQUENCE [LARGE SCALE GENOMIC DNA]</scope>
    <source>
        <strain evidence="3 4">WH 0402</strain>
    </source>
</reference>
<comment type="caution">
    <text evidence="3">The sequence shown here is derived from an EMBL/GenBank/DDBJ whole genome shotgun (WGS) entry which is preliminary data.</text>
</comment>
<dbReference type="EMBL" id="CAQN01000364">
    <property type="protein sequence ID" value="CCQ66184.1"/>
    <property type="molecule type" value="Genomic_DNA"/>
</dbReference>
<gene>
    <name evidence="3" type="ORF">CWATWH0402_6057</name>
</gene>
<dbReference type="RefSeq" id="WP_048324426.1">
    <property type="nucleotide sequence ID" value="NZ_CAQN01000364.1"/>
</dbReference>
<evidence type="ECO:0000313" key="3">
    <source>
        <dbReference type="EMBL" id="CCQ66184.1"/>
    </source>
</evidence>
<evidence type="ECO:0000256" key="2">
    <source>
        <dbReference type="SAM" id="MobiDB-lite"/>
    </source>
</evidence>
<dbReference type="Proteomes" id="UP000018130">
    <property type="component" value="Unassembled WGS sequence"/>
</dbReference>
<feature type="region of interest" description="Disordered" evidence="2">
    <location>
        <begin position="358"/>
        <end position="386"/>
    </location>
</feature>
<organism evidence="3 4">
    <name type="scientific">Crocosphaera watsonii WH 0402</name>
    <dbReference type="NCBI Taxonomy" id="1284629"/>
    <lineage>
        <taxon>Bacteria</taxon>
        <taxon>Bacillati</taxon>
        <taxon>Cyanobacteriota</taxon>
        <taxon>Cyanophyceae</taxon>
        <taxon>Oscillatoriophycideae</taxon>
        <taxon>Chroococcales</taxon>
        <taxon>Aphanothecaceae</taxon>
        <taxon>Crocosphaera</taxon>
    </lineage>
</organism>